<feature type="transmembrane region" description="Helical" evidence="1">
    <location>
        <begin position="124"/>
        <end position="142"/>
    </location>
</feature>
<reference evidence="2" key="1">
    <citation type="submission" date="2021-11" db="EMBL/GenBank/DDBJ databases">
        <authorList>
            <person name="Herlambang A."/>
            <person name="Guo Y."/>
            <person name="Takashima Y."/>
            <person name="Nishizawa T."/>
        </authorList>
    </citation>
    <scope>NUCLEOTIDE SEQUENCE</scope>
    <source>
        <strain evidence="2">E1425</strain>
    </source>
</reference>
<dbReference type="EMBL" id="BQFW01000015">
    <property type="protein sequence ID" value="GJJ78893.1"/>
    <property type="molecule type" value="Genomic_DNA"/>
</dbReference>
<sequence>MSVSADLILSSISAALFGALFLQFAFRFARSRWWIYFFCALFTTIRIAGYGLRAFMASDSAPVYPTTAWINYYIAETTLMSVGAIFILLILARLYQCILPKLRYRDDQEARTLFEKTLVDHTRVFLLPVIGCIIAGAVLASYTEDAKMMNTSLILRKVSMFGLFAVSLIFLAAAISYRRRYTEQSRAFTICVATTTFFVLSMIYKIVSTFNESALNSLPAFYLCSTLLELIALAALCGDLQTYFLGQKKDELPKGIEFK</sequence>
<name>A0A9P3M224_9FUNG</name>
<comment type="caution">
    <text evidence="2">The sequence shown here is derived from an EMBL/GenBank/DDBJ whole genome shotgun (WGS) entry which is preliminary data.</text>
</comment>
<evidence type="ECO:0000313" key="3">
    <source>
        <dbReference type="Proteomes" id="UP000827284"/>
    </source>
</evidence>
<feature type="transmembrane region" description="Helical" evidence="1">
    <location>
        <begin position="187"/>
        <end position="207"/>
    </location>
</feature>
<protein>
    <submittedName>
        <fullName evidence="2">Uncharacterized protein</fullName>
    </submittedName>
</protein>
<keyword evidence="3" id="KW-1185">Reference proteome</keyword>
<organism evidence="2 3">
    <name type="scientific">Entomortierella parvispora</name>
    <dbReference type="NCBI Taxonomy" id="205924"/>
    <lineage>
        <taxon>Eukaryota</taxon>
        <taxon>Fungi</taxon>
        <taxon>Fungi incertae sedis</taxon>
        <taxon>Mucoromycota</taxon>
        <taxon>Mortierellomycotina</taxon>
        <taxon>Mortierellomycetes</taxon>
        <taxon>Mortierellales</taxon>
        <taxon>Mortierellaceae</taxon>
        <taxon>Entomortierella</taxon>
    </lineage>
</organism>
<dbReference type="OrthoDB" id="5389493at2759"/>
<dbReference type="Proteomes" id="UP000827284">
    <property type="component" value="Unassembled WGS sequence"/>
</dbReference>
<keyword evidence="1" id="KW-0472">Membrane</keyword>
<keyword evidence="1" id="KW-0812">Transmembrane</keyword>
<reference evidence="2" key="2">
    <citation type="journal article" date="2022" name="Microbiol. Resour. Announc.">
        <title>Whole-Genome Sequence of Entomortierella parvispora E1425, a Mucoromycotan Fungus Associated with Burkholderiaceae-Related Endosymbiotic Bacteria.</title>
        <authorList>
            <person name="Herlambang A."/>
            <person name="Guo Y."/>
            <person name="Takashima Y."/>
            <person name="Narisawa K."/>
            <person name="Ohta H."/>
            <person name="Nishizawa T."/>
        </authorList>
    </citation>
    <scope>NUCLEOTIDE SEQUENCE</scope>
    <source>
        <strain evidence="2">E1425</strain>
    </source>
</reference>
<dbReference type="AlphaFoldDB" id="A0A9P3M224"/>
<keyword evidence="1" id="KW-1133">Transmembrane helix</keyword>
<feature type="transmembrane region" description="Helical" evidence="1">
    <location>
        <begin position="219"/>
        <end position="238"/>
    </location>
</feature>
<proteinExistence type="predicted"/>
<feature type="transmembrane region" description="Helical" evidence="1">
    <location>
        <begin position="33"/>
        <end position="52"/>
    </location>
</feature>
<dbReference type="PANTHER" id="PTHR42109">
    <property type="entry name" value="UNPLACED GENOMIC SCAFFOLD UM_SCAF_CONTIG_1.265, WHOLE GENOME SHOTGUN SEQUENCE"/>
    <property type="match status" value="1"/>
</dbReference>
<gene>
    <name evidence="2" type="ORF">EMPS_11252</name>
</gene>
<feature type="transmembrane region" description="Helical" evidence="1">
    <location>
        <begin position="72"/>
        <end position="95"/>
    </location>
</feature>
<feature type="transmembrane region" description="Helical" evidence="1">
    <location>
        <begin position="6"/>
        <end position="26"/>
    </location>
</feature>
<evidence type="ECO:0000313" key="2">
    <source>
        <dbReference type="EMBL" id="GJJ78893.1"/>
    </source>
</evidence>
<dbReference type="PANTHER" id="PTHR42109:SF2">
    <property type="entry name" value="INTEGRAL MEMBRANE PROTEIN"/>
    <property type="match status" value="1"/>
</dbReference>
<evidence type="ECO:0000256" key="1">
    <source>
        <dbReference type="SAM" id="Phobius"/>
    </source>
</evidence>
<accession>A0A9P3M224</accession>
<feature type="transmembrane region" description="Helical" evidence="1">
    <location>
        <begin position="154"/>
        <end position="175"/>
    </location>
</feature>